<sequence length="391" mass="42881">MPWRLFQPAFTAERSIPPGPTAGPRFVRRPPLLPHCLGFVGRPILFTPQGEPPSSSDAVCFGVLMSLLRARPWCSVFQSGLDRPSDTFTRPSFQPRPEQSRPRAGPRPAQARSSSLLVLLSPLPPGTTLSEVVQSDPGYCLAPSKAAVPPRGSRPPAAPAHLRGVPIVGVRRTEPLLLRFSLGSRRHRSRPTPEPRSLAERQALRGRRHSPRAVTEGSSLFRGTGWGPQSIRECCTRLVRGSGPDQSRPAPPRSCSAPSIRIFCTIGRSRSQRSWLPLDSPHSRRVSTRAQAAPPPPTPRRSDPPLRLRAFGEQSHFSPVSVPGGRQLRSRSVPESRALAEWWAATSGIRRLVPCQRGRSLTVFCGTPVGSFRPQPFFQPRLHSGRLDIIG</sequence>
<organism evidence="2 3">
    <name type="scientific">Pleurodeles waltl</name>
    <name type="common">Iberian ribbed newt</name>
    <dbReference type="NCBI Taxonomy" id="8319"/>
    <lineage>
        <taxon>Eukaryota</taxon>
        <taxon>Metazoa</taxon>
        <taxon>Chordata</taxon>
        <taxon>Craniata</taxon>
        <taxon>Vertebrata</taxon>
        <taxon>Euteleostomi</taxon>
        <taxon>Amphibia</taxon>
        <taxon>Batrachia</taxon>
        <taxon>Caudata</taxon>
        <taxon>Salamandroidea</taxon>
        <taxon>Salamandridae</taxon>
        <taxon>Pleurodelinae</taxon>
        <taxon>Pleurodeles</taxon>
    </lineage>
</organism>
<evidence type="ECO:0000256" key="1">
    <source>
        <dbReference type="SAM" id="MobiDB-lite"/>
    </source>
</evidence>
<proteinExistence type="predicted"/>
<feature type="region of interest" description="Disordered" evidence="1">
    <location>
        <begin position="273"/>
        <end position="306"/>
    </location>
</feature>
<evidence type="ECO:0000313" key="2">
    <source>
        <dbReference type="EMBL" id="KAJ1106817.1"/>
    </source>
</evidence>
<feature type="compositionally biased region" description="Basic and acidic residues" evidence="1">
    <location>
        <begin position="191"/>
        <end position="203"/>
    </location>
</feature>
<feature type="compositionally biased region" description="Low complexity" evidence="1">
    <location>
        <begin position="102"/>
        <end position="112"/>
    </location>
</feature>
<protein>
    <submittedName>
        <fullName evidence="2">Uncharacterized protein</fullName>
    </submittedName>
</protein>
<reference evidence="2" key="1">
    <citation type="journal article" date="2022" name="bioRxiv">
        <title>Sequencing and chromosome-scale assembly of the giantPleurodeles waltlgenome.</title>
        <authorList>
            <person name="Brown T."/>
            <person name="Elewa A."/>
            <person name="Iarovenko S."/>
            <person name="Subramanian E."/>
            <person name="Araus A.J."/>
            <person name="Petzold A."/>
            <person name="Susuki M."/>
            <person name="Suzuki K.-i.T."/>
            <person name="Hayashi T."/>
            <person name="Toyoda A."/>
            <person name="Oliveira C."/>
            <person name="Osipova E."/>
            <person name="Leigh N.D."/>
            <person name="Simon A."/>
            <person name="Yun M.H."/>
        </authorList>
    </citation>
    <scope>NUCLEOTIDE SEQUENCE</scope>
    <source>
        <strain evidence="2">20211129_DDA</strain>
        <tissue evidence="2">Liver</tissue>
    </source>
</reference>
<dbReference type="Proteomes" id="UP001066276">
    <property type="component" value="Chromosome 9"/>
</dbReference>
<feature type="region of interest" description="Disordered" evidence="1">
    <location>
        <begin position="85"/>
        <end position="112"/>
    </location>
</feature>
<keyword evidence="3" id="KW-1185">Reference proteome</keyword>
<accession>A0AAV7MWU9</accession>
<dbReference type="AlphaFoldDB" id="A0AAV7MWU9"/>
<dbReference type="EMBL" id="JANPWB010000013">
    <property type="protein sequence ID" value="KAJ1106817.1"/>
    <property type="molecule type" value="Genomic_DNA"/>
</dbReference>
<gene>
    <name evidence="2" type="ORF">NDU88_004215</name>
</gene>
<name>A0AAV7MWU9_PLEWA</name>
<feature type="region of interest" description="Disordered" evidence="1">
    <location>
        <begin position="184"/>
        <end position="225"/>
    </location>
</feature>
<evidence type="ECO:0000313" key="3">
    <source>
        <dbReference type="Proteomes" id="UP001066276"/>
    </source>
</evidence>
<comment type="caution">
    <text evidence="2">The sequence shown here is derived from an EMBL/GenBank/DDBJ whole genome shotgun (WGS) entry which is preliminary data.</text>
</comment>